<evidence type="ECO:0000256" key="6">
    <source>
        <dbReference type="RuleBase" id="RU363050"/>
    </source>
</evidence>
<dbReference type="Gene3D" id="1.20.120.1900">
    <property type="entry name" value="Gamma-tubulin complex, C-terminal domain"/>
    <property type="match status" value="1"/>
</dbReference>
<name>A0ABR1UPD2_9PEZI</name>
<feature type="compositionally biased region" description="Acidic residues" evidence="7">
    <location>
        <begin position="574"/>
        <end position="585"/>
    </location>
</feature>
<feature type="domain" description="Gamma tubulin complex component C-terminal" evidence="8">
    <location>
        <begin position="301"/>
        <end position="762"/>
    </location>
</feature>
<feature type="compositionally biased region" description="Polar residues" evidence="7">
    <location>
        <begin position="588"/>
        <end position="598"/>
    </location>
</feature>
<evidence type="ECO:0000313" key="10">
    <source>
        <dbReference type="EMBL" id="KAK8059689.1"/>
    </source>
</evidence>
<accession>A0ABR1UPD2</accession>
<evidence type="ECO:0000256" key="7">
    <source>
        <dbReference type="SAM" id="MobiDB-lite"/>
    </source>
</evidence>
<keyword evidence="3 6" id="KW-0963">Cytoplasm</keyword>
<protein>
    <recommendedName>
        <fullName evidence="6">Spindle pole body component</fullName>
    </recommendedName>
</protein>
<evidence type="ECO:0000313" key="11">
    <source>
        <dbReference type="Proteomes" id="UP001446871"/>
    </source>
</evidence>
<evidence type="ECO:0000256" key="2">
    <source>
        <dbReference type="ARBA" id="ARBA00010337"/>
    </source>
</evidence>
<comment type="similarity">
    <text evidence="2 6">Belongs to the TUBGCP family.</text>
</comment>
<comment type="subcellular location">
    <subcellularLocation>
        <location evidence="1 6">Cytoplasm</location>
        <location evidence="1 6">Cytoskeleton</location>
        <location evidence="1 6">Microtubule organizing center</location>
    </subcellularLocation>
</comment>
<evidence type="ECO:0000259" key="8">
    <source>
        <dbReference type="Pfam" id="PF04130"/>
    </source>
</evidence>
<evidence type="ECO:0000259" key="9">
    <source>
        <dbReference type="Pfam" id="PF17681"/>
    </source>
</evidence>
<evidence type="ECO:0000256" key="5">
    <source>
        <dbReference type="ARBA" id="ARBA00023212"/>
    </source>
</evidence>
<dbReference type="Pfam" id="PF04130">
    <property type="entry name" value="GCP_C_terminal"/>
    <property type="match status" value="1"/>
</dbReference>
<dbReference type="InterPro" id="IPR007259">
    <property type="entry name" value="GCP"/>
</dbReference>
<gene>
    <name evidence="10" type="ORF">PG996_009619</name>
</gene>
<evidence type="ECO:0000256" key="3">
    <source>
        <dbReference type="ARBA" id="ARBA00022490"/>
    </source>
</evidence>
<keyword evidence="11" id="KW-1185">Reference proteome</keyword>
<dbReference type="PANTHER" id="PTHR19302:SF27">
    <property type="entry name" value="GAMMA-TUBULIN COMPLEX COMPONENT 4"/>
    <property type="match status" value="1"/>
</dbReference>
<feature type="compositionally biased region" description="Polar residues" evidence="7">
    <location>
        <begin position="563"/>
        <end position="573"/>
    </location>
</feature>
<keyword evidence="5 6" id="KW-0206">Cytoskeleton</keyword>
<dbReference type="InterPro" id="IPR040457">
    <property type="entry name" value="GCP_C"/>
</dbReference>
<sequence>MLHEILLSLSGHPSPLLREGRLAETAQPILSPPERDLLKTAAHLSELHRSLIKTTAQINASHGSVICRAVSNAIGSIHLAAFQRKILEVESSILRKDAALVGAYDIVPLTAVVGEFSDWTMRMEWLWDIVQFMLKKDKSGSRAGSQLMNKLRSEIQTGYADIEEAALSLARVAETAWLKQVSAWVLYGRVPSFGAQDFFIQVDTESDYGFRVDQKLLPAFVNASTVSSMLFIGTSLNHVRSRAGSESSVGGLSHLSSQLQELSKLTFPLDTAAFSRAITSIRQYLSQTTLQKLLPRDKVVEMLHLLREFFLLGRGEFAMALTQQADEKLRNRWHRADNLAYEKRDKLSTAVVKEGEVAAVLTRAWAVLASMQSEHAEEDEELERARDLIQLNLSMSSTTNSTSKNDNSPTDITPFGNLLFSVPVIMSLHVHSPLDLFLSTADVATYSSVNAYLLSIRRAHLRLTDLWKITSLRRHHPAPPRPPFSLKKAGQKKTRTLRDRWQDRSLTMRSTWTTSSAAIFFLAETEAYLQVEIVEGLWAHFEGWLIGTETPGSRPPTRPSTSHQQHAANSYEDQQPDVGDDDLWLEDGQTTRPASRQYPQPGLNSAAHRDPQTLSVAHRMYLGALTRRLLLTQPTFTDPLYSLLVHIDRLVALVHRLQGIWTALDLEADEGVVDAFSNLEAEETEIKAHIGQMENKVKKGVEDVVGVLRNLSIDSKFLAEMEGEELYSDAQEFLDDDPGRYIPKRVGGVDRLLMKLDFGGWFNSGVGAEDN</sequence>
<comment type="caution">
    <text evidence="10">The sequence shown here is derived from an EMBL/GenBank/DDBJ whole genome shotgun (WGS) entry which is preliminary data.</text>
</comment>
<dbReference type="Proteomes" id="UP001446871">
    <property type="component" value="Unassembled WGS sequence"/>
</dbReference>
<feature type="region of interest" description="Disordered" evidence="7">
    <location>
        <begin position="549"/>
        <end position="610"/>
    </location>
</feature>
<proteinExistence type="inferred from homology"/>
<organism evidence="10 11">
    <name type="scientific">Apiospora saccharicola</name>
    <dbReference type="NCBI Taxonomy" id="335842"/>
    <lineage>
        <taxon>Eukaryota</taxon>
        <taxon>Fungi</taxon>
        <taxon>Dikarya</taxon>
        <taxon>Ascomycota</taxon>
        <taxon>Pezizomycotina</taxon>
        <taxon>Sordariomycetes</taxon>
        <taxon>Xylariomycetidae</taxon>
        <taxon>Amphisphaeriales</taxon>
        <taxon>Apiosporaceae</taxon>
        <taxon>Apiospora</taxon>
    </lineage>
</organism>
<dbReference type="InterPro" id="IPR041470">
    <property type="entry name" value="GCP_N"/>
</dbReference>
<evidence type="ECO:0000256" key="4">
    <source>
        <dbReference type="ARBA" id="ARBA00022701"/>
    </source>
</evidence>
<reference evidence="10 11" key="1">
    <citation type="submission" date="2023-01" db="EMBL/GenBank/DDBJ databases">
        <title>Analysis of 21 Apiospora genomes using comparative genomics revels a genus with tremendous synthesis potential of carbohydrate active enzymes and secondary metabolites.</title>
        <authorList>
            <person name="Sorensen T."/>
        </authorList>
    </citation>
    <scope>NUCLEOTIDE SEQUENCE [LARGE SCALE GENOMIC DNA]</scope>
    <source>
        <strain evidence="10 11">CBS 83171</strain>
    </source>
</reference>
<dbReference type="EMBL" id="JAQQWM010000006">
    <property type="protein sequence ID" value="KAK8059689.1"/>
    <property type="molecule type" value="Genomic_DNA"/>
</dbReference>
<feature type="domain" description="Gamma tubulin complex component protein N-terminal" evidence="9">
    <location>
        <begin position="2"/>
        <end position="293"/>
    </location>
</feature>
<dbReference type="PANTHER" id="PTHR19302">
    <property type="entry name" value="GAMMA TUBULIN COMPLEX PROTEIN"/>
    <property type="match status" value="1"/>
</dbReference>
<dbReference type="InterPro" id="IPR042241">
    <property type="entry name" value="GCP_C_sf"/>
</dbReference>
<keyword evidence="4 6" id="KW-0493">Microtubule</keyword>
<evidence type="ECO:0000256" key="1">
    <source>
        <dbReference type="ARBA" id="ARBA00004267"/>
    </source>
</evidence>
<dbReference type="Pfam" id="PF17681">
    <property type="entry name" value="GCP_N_terminal"/>
    <property type="match status" value="1"/>
</dbReference>